<dbReference type="GO" id="GO:0043565">
    <property type="term" value="F:sequence-specific DNA binding"/>
    <property type="evidence" value="ECO:0007669"/>
    <property type="project" value="InterPro"/>
</dbReference>
<dbReference type="InterPro" id="IPR000014">
    <property type="entry name" value="PAS"/>
</dbReference>
<dbReference type="Pfam" id="PF00989">
    <property type="entry name" value="PAS"/>
    <property type="match status" value="2"/>
</dbReference>
<dbReference type="Gene3D" id="1.10.10.60">
    <property type="entry name" value="Homeodomain-like"/>
    <property type="match status" value="1"/>
</dbReference>
<name>A0A1G5P174_AFIMA</name>
<evidence type="ECO:0000313" key="2">
    <source>
        <dbReference type="EMBL" id="SCZ43008.1"/>
    </source>
</evidence>
<dbReference type="GO" id="GO:0006355">
    <property type="term" value="P:regulation of DNA-templated transcription"/>
    <property type="evidence" value="ECO:0007669"/>
    <property type="project" value="InterPro"/>
</dbReference>
<sequence length="482" mass="53229">MDGLVTKSAPSEFAVPHKSVGDLDAEIAGKLIAHAADIALVLDKEGVVQDLAFGDEEFSHEGVSDWVGKVWRDLVTPDSENKVTALLSEARAKGVSRWREVNHPSSRGADVAVRYFAMQVGGGERYIAIGRDLRPVSALQQRLIEAQVALEREYSRLRQAETRYRLFFKMASEAVLIIDANSQKVVEVNPAASRLLDQSPEQLVGAPLRKLFADESERAVQALLAMVRAAGHAEDARVRLPFSEQECTLSASLFRQESSAHFLIRLSPVDGERVKQDAGTTSLLVDIVEHLPDAFIVTDPDRRILAANIAFLDLAQTASLEQVRGKRLERWVGRQGIELDVLIANLREHGSVRHFRSILRGEYGSVVDVEVAAVSVLEGEQPCLGFVLRDVSARVERERPAARQLPRSVDQLTELVGRVPLKDLVRETTDVIEKLCIEAALELTGDNRASAAEILGLSRQSLYSKLRRYDLVDFTPENGGDH</sequence>
<dbReference type="NCBIfam" id="TIGR00229">
    <property type="entry name" value="sensory_box"/>
    <property type="match status" value="2"/>
</dbReference>
<dbReference type="SMART" id="SM00091">
    <property type="entry name" value="PAS"/>
    <property type="match status" value="3"/>
</dbReference>
<gene>
    <name evidence="2" type="ORF">SAMN03080610_02970</name>
</gene>
<evidence type="ECO:0000313" key="3">
    <source>
        <dbReference type="Proteomes" id="UP000199347"/>
    </source>
</evidence>
<dbReference type="RefSeq" id="WP_092814938.1">
    <property type="nucleotide sequence ID" value="NZ_FMVW01000008.1"/>
</dbReference>
<dbReference type="OrthoDB" id="5499170at2"/>
<dbReference type="InterPro" id="IPR011785">
    <property type="entry name" value="Tscrpt_reg_PpsR-CrtJ"/>
</dbReference>
<dbReference type="InterPro" id="IPR002197">
    <property type="entry name" value="HTH_Fis"/>
</dbReference>
<dbReference type="PRINTS" id="PR01590">
    <property type="entry name" value="HTHFIS"/>
</dbReference>
<dbReference type="InterPro" id="IPR035965">
    <property type="entry name" value="PAS-like_dom_sf"/>
</dbReference>
<dbReference type="CDD" id="cd00130">
    <property type="entry name" value="PAS"/>
    <property type="match status" value="2"/>
</dbReference>
<dbReference type="AlphaFoldDB" id="A0A1G5P174"/>
<dbReference type="Proteomes" id="UP000199347">
    <property type="component" value="Unassembled WGS sequence"/>
</dbReference>
<dbReference type="STRING" id="1120955.SAMN03080610_02970"/>
<dbReference type="EMBL" id="FMVW01000008">
    <property type="protein sequence ID" value="SCZ43008.1"/>
    <property type="molecule type" value="Genomic_DNA"/>
</dbReference>
<dbReference type="PANTHER" id="PTHR44757:SF2">
    <property type="entry name" value="BIOFILM ARCHITECTURE MAINTENANCE PROTEIN MBAA"/>
    <property type="match status" value="1"/>
</dbReference>
<dbReference type="InterPro" id="IPR009057">
    <property type="entry name" value="Homeodomain-like_sf"/>
</dbReference>
<evidence type="ECO:0000259" key="1">
    <source>
        <dbReference type="PROSITE" id="PS50112"/>
    </source>
</evidence>
<proteinExistence type="predicted"/>
<protein>
    <submittedName>
        <fullName evidence="2">Transcriptional regulator PpsR</fullName>
    </submittedName>
</protein>
<dbReference type="SUPFAM" id="SSF46689">
    <property type="entry name" value="Homeodomain-like"/>
    <property type="match status" value="1"/>
</dbReference>
<dbReference type="PANTHER" id="PTHR44757">
    <property type="entry name" value="DIGUANYLATE CYCLASE DGCP"/>
    <property type="match status" value="1"/>
</dbReference>
<keyword evidence="3" id="KW-1185">Reference proteome</keyword>
<feature type="domain" description="PAS" evidence="1">
    <location>
        <begin position="160"/>
        <end position="231"/>
    </location>
</feature>
<dbReference type="InterPro" id="IPR013767">
    <property type="entry name" value="PAS_fold"/>
</dbReference>
<dbReference type="Pfam" id="PF02954">
    <property type="entry name" value="HTH_8"/>
    <property type="match status" value="1"/>
</dbReference>
<dbReference type="InterPro" id="IPR052155">
    <property type="entry name" value="Biofilm_reg_signaling"/>
</dbReference>
<dbReference type="NCBIfam" id="TIGR02040">
    <property type="entry name" value="PpsR-CrtJ"/>
    <property type="match status" value="1"/>
</dbReference>
<dbReference type="PROSITE" id="PS50112">
    <property type="entry name" value="PAS"/>
    <property type="match status" value="1"/>
</dbReference>
<dbReference type="Gene3D" id="3.30.450.20">
    <property type="entry name" value="PAS domain"/>
    <property type="match status" value="3"/>
</dbReference>
<reference evidence="3" key="1">
    <citation type="submission" date="2016-10" db="EMBL/GenBank/DDBJ databases">
        <authorList>
            <person name="Varghese N."/>
            <person name="Submissions S."/>
        </authorList>
    </citation>
    <scope>NUCLEOTIDE SEQUENCE [LARGE SCALE GENOMIC DNA]</scope>
    <source>
        <strain evidence="3">DSM 2698</strain>
    </source>
</reference>
<dbReference type="Gene3D" id="1.20.5.430">
    <property type="match status" value="1"/>
</dbReference>
<accession>A0A1G5P174</accession>
<dbReference type="SUPFAM" id="SSF55785">
    <property type="entry name" value="PYP-like sensor domain (PAS domain)"/>
    <property type="match status" value="3"/>
</dbReference>
<organism evidence="2 3">
    <name type="scientific">Afifella marina DSM 2698</name>
    <dbReference type="NCBI Taxonomy" id="1120955"/>
    <lineage>
        <taxon>Bacteria</taxon>
        <taxon>Pseudomonadati</taxon>
        <taxon>Pseudomonadota</taxon>
        <taxon>Alphaproteobacteria</taxon>
        <taxon>Hyphomicrobiales</taxon>
        <taxon>Afifellaceae</taxon>
        <taxon>Afifella</taxon>
    </lineage>
</organism>